<comment type="caution">
    <text evidence="1">The sequence shown here is derived from an EMBL/GenBank/DDBJ whole genome shotgun (WGS) entry which is preliminary data.</text>
</comment>
<dbReference type="GeneID" id="81382667"/>
<dbReference type="EMBL" id="JAPQKT010000003">
    <property type="protein sequence ID" value="KAJ5235412.1"/>
    <property type="molecule type" value="Genomic_DNA"/>
</dbReference>
<dbReference type="AlphaFoldDB" id="A0A9W9P4X9"/>
<dbReference type="Proteomes" id="UP001147733">
    <property type="component" value="Unassembled WGS sequence"/>
</dbReference>
<reference evidence="1" key="2">
    <citation type="journal article" date="2023" name="IMA Fungus">
        <title>Comparative genomic study of the Penicillium genus elucidates a diverse pangenome and 15 lateral gene transfer events.</title>
        <authorList>
            <person name="Petersen C."/>
            <person name="Sorensen T."/>
            <person name="Nielsen M.R."/>
            <person name="Sondergaard T.E."/>
            <person name="Sorensen J.L."/>
            <person name="Fitzpatrick D.A."/>
            <person name="Frisvad J.C."/>
            <person name="Nielsen K.L."/>
        </authorList>
    </citation>
    <scope>NUCLEOTIDE SEQUENCE</scope>
    <source>
        <strain evidence="1">IBT 23319</strain>
    </source>
</reference>
<organism evidence="1 2">
    <name type="scientific">Penicillium citrinum</name>
    <dbReference type="NCBI Taxonomy" id="5077"/>
    <lineage>
        <taxon>Eukaryota</taxon>
        <taxon>Fungi</taxon>
        <taxon>Dikarya</taxon>
        <taxon>Ascomycota</taxon>
        <taxon>Pezizomycotina</taxon>
        <taxon>Eurotiomycetes</taxon>
        <taxon>Eurotiomycetidae</taxon>
        <taxon>Eurotiales</taxon>
        <taxon>Aspergillaceae</taxon>
        <taxon>Penicillium</taxon>
    </lineage>
</organism>
<accession>A0A9W9P4X9</accession>
<evidence type="ECO:0000313" key="2">
    <source>
        <dbReference type="Proteomes" id="UP001147733"/>
    </source>
</evidence>
<proteinExistence type="predicted"/>
<evidence type="ECO:0000313" key="1">
    <source>
        <dbReference type="EMBL" id="KAJ5235412.1"/>
    </source>
</evidence>
<keyword evidence="2" id="KW-1185">Reference proteome</keyword>
<reference evidence="1" key="1">
    <citation type="submission" date="2022-11" db="EMBL/GenBank/DDBJ databases">
        <authorList>
            <person name="Petersen C."/>
        </authorList>
    </citation>
    <scope>NUCLEOTIDE SEQUENCE</scope>
    <source>
        <strain evidence="1">IBT 23319</strain>
    </source>
</reference>
<protein>
    <submittedName>
        <fullName evidence="1">Uncharacterized protein</fullName>
    </submittedName>
</protein>
<sequence>MQARIPAAIPMVAHRTKLIQLPDRQDISGIFIPIHYGLLNVCRQSFPRRGNWFYLREIRSVLWNKGNALSEESTRKELACLRGDIESIAGAPGDSVRRSITEVMTMDDGNHFTEWISPET</sequence>
<name>A0A9W9P4X9_PENCI</name>
<gene>
    <name evidence="1" type="ORF">N7469_004580</name>
</gene>
<dbReference type="RefSeq" id="XP_056502912.1">
    <property type="nucleotide sequence ID" value="XM_056643500.1"/>
</dbReference>